<dbReference type="Gene3D" id="1.10.238.20">
    <property type="entry name" value="Pheromone/general odorant binding protein domain"/>
    <property type="match status" value="3"/>
</dbReference>
<sequence>MKLILIFLFAAAIISPSVAVVQPNAEEVRIISECLQSYGGLTEDNSQRLVRFKDWSEKYEEIPCFTKCYIKNMFDMFDESVGFKDEQVIKQFGQPLYIACEHRMKPSTDNCQQAYNGFHCLVNLEDDPFVIIESMKNVSTEAKTAMKDCLHRFDQYEWERIKDYAKNPVREPIPCFTKCFIDRLQLYSQQTRQWNIPALTAKLGVPAAGANIQHCLKQRRNRNACVNSAATTKAANQDVESDTDILRNCLREVGSKDLVGELQKVARYSKWTSEEVPCFTRCLASKKRWFDADESKWNKQQIADDLGADMFNYCRYELDRYNEDSCEFAYTGLRCLKQAELYTLETYKNILSCATELNVTMKELQKYAAFPTKEVVPCLFQCLAEKMHFYTSTYEWNFDNWIKAFGPMRQDRTASNVCKAGAEQMKTRHKCEWMYEEYNCLERLNYNTDGSYPLETTTLSAVITNRTASNVCKAGAEQMKTRHKCEWMYEEYNCLERLNYNTDGSYPLETTTLSAVITSKTTKAGKDITEAS</sequence>
<evidence type="ECO:0000256" key="4">
    <source>
        <dbReference type="ARBA" id="ARBA00022729"/>
    </source>
</evidence>
<evidence type="ECO:0000256" key="3">
    <source>
        <dbReference type="ARBA" id="ARBA00022525"/>
    </source>
</evidence>
<dbReference type="GO" id="GO:0005549">
    <property type="term" value="F:odorant binding"/>
    <property type="evidence" value="ECO:0007669"/>
    <property type="project" value="InterPro"/>
</dbReference>
<evidence type="ECO:0000256" key="2">
    <source>
        <dbReference type="ARBA" id="ARBA00008098"/>
    </source>
</evidence>
<dbReference type="AlphaFoldDB" id="A0A3G2LEH3"/>
<dbReference type="PANTHER" id="PTHR11857">
    <property type="entry name" value="ODORANT BINDING PROTEIN-RELATED"/>
    <property type="match status" value="1"/>
</dbReference>
<dbReference type="InterPro" id="IPR006170">
    <property type="entry name" value="PBP/GOBP"/>
</dbReference>
<keyword evidence="4 5" id="KW-0732">Signal</keyword>
<feature type="signal peptide" evidence="5">
    <location>
        <begin position="1"/>
        <end position="19"/>
    </location>
</feature>
<organism evidence="6">
    <name type="scientific">Bactrocera minax</name>
    <name type="common">Chinese citrus fly</name>
    <dbReference type="NCBI Taxonomy" id="104690"/>
    <lineage>
        <taxon>Eukaryota</taxon>
        <taxon>Metazoa</taxon>
        <taxon>Ecdysozoa</taxon>
        <taxon>Arthropoda</taxon>
        <taxon>Hexapoda</taxon>
        <taxon>Insecta</taxon>
        <taxon>Pterygota</taxon>
        <taxon>Neoptera</taxon>
        <taxon>Endopterygota</taxon>
        <taxon>Diptera</taxon>
        <taxon>Brachycera</taxon>
        <taxon>Muscomorpha</taxon>
        <taxon>Tephritoidea</taxon>
        <taxon>Tephritidae</taxon>
        <taxon>Bactrocera</taxon>
        <taxon>Tetradacus</taxon>
    </lineage>
</organism>
<gene>
    <name evidence="6" type="primary">OBP83cd</name>
</gene>
<dbReference type="GO" id="GO:0007608">
    <property type="term" value="P:sensory perception of smell"/>
    <property type="evidence" value="ECO:0007669"/>
    <property type="project" value="TreeGrafter"/>
</dbReference>
<dbReference type="CDD" id="cd23992">
    <property type="entry name" value="PBP_GOBP"/>
    <property type="match status" value="3"/>
</dbReference>
<dbReference type="GO" id="GO:0005615">
    <property type="term" value="C:extracellular space"/>
    <property type="evidence" value="ECO:0007669"/>
    <property type="project" value="TreeGrafter"/>
</dbReference>
<comment type="similarity">
    <text evidence="2">Belongs to the PBP/GOBP family.</text>
</comment>
<dbReference type="SUPFAM" id="SSF47565">
    <property type="entry name" value="Insect pheromone/odorant-binding proteins"/>
    <property type="match status" value="3"/>
</dbReference>
<reference evidence="6" key="1">
    <citation type="submission" date="2018-09" db="EMBL/GenBank/DDBJ databases">
        <title>Identification and expression analysis of chemosensory genes in citrus fruit fly Bactrocera minax.</title>
        <authorList>
            <person name="Lu Y."/>
            <person name="Yu T."/>
            <person name="Cheng J."/>
        </authorList>
    </citation>
    <scope>NUCLEOTIDE SEQUENCE</scope>
    <source>
        <strain evidence="6">Bmi002221</strain>
    </source>
</reference>
<feature type="chain" id="PRO_5018159432" evidence="5">
    <location>
        <begin position="20"/>
        <end position="532"/>
    </location>
</feature>
<protein>
    <submittedName>
        <fullName evidence="6">Odorant-binding protein 83cd</fullName>
    </submittedName>
</protein>
<dbReference type="SMART" id="SM00708">
    <property type="entry name" value="PhBP"/>
    <property type="match status" value="4"/>
</dbReference>
<accession>A0A3G2LEH3</accession>
<dbReference type="InterPro" id="IPR036728">
    <property type="entry name" value="PBP_GOBP_sf"/>
</dbReference>
<comment type="subcellular location">
    <subcellularLocation>
        <location evidence="1">Secreted</location>
    </subcellularLocation>
</comment>
<evidence type="ECO:0000313" key="6">
    <source>
        <dbReference type="EMBL" id="AYN70649.1"/>
    </source>
</evidence>
<dbReference type="EMBL" id="MH937234">
    <property type="protein sequence ID" value="AYN70649.1"/>
    <property type="molecule type" value="mRNA"/>
</dbReference>
<dbReference type="Pfam" id="PF01395">
    <property type="entry name" value="PBP_GOBP"/>
    <property type="match status" value="2"/>
</dbReference>
<evidence type="ECO:0000256" key="5">
    <source>
        <dbReference type="SAM" id="SignalP"/>
    </source>
</evidence>
<dbReference type="PANTHER" id="PTHR11857:SF43">
    <property type="entry name" value="GEO07291P1-RELATED"/>
    <property type="match status" value="1"/>
</dbReference>
<keyword evidence="3" id="KW-0964">Secreted</keyword>
<name>A0A3G2LEH3_9MUSC</name>
<evidence type="ECO:0000256" key="1">
    <source>
        <dbReference type="ARBA" id="ARBA00004613"/>
    </source>
</evidence>
<proteinExistence type="evidence at transcript level"/>